<dbReference type="CDD" id="cd02869">
    <property type="entry name" value="PseudoU_synth_RluA_like"/>
    <property type="match status" value="1"/>
</dbReference>
<feature type="compositionally biased region" description="Low complexity" evidence="3">
    <location>
        <begin position="193"/>
        <end position="216"/>
    </location>
</feature>
<dbReference type="InterPro" id="IPR006224">
    <property type="entry name" value="PsdUridine_synth_RluA-like_CS"/>
</dbReference>
<dbReference type="OrthoDB" id="418349at2759"/>
<dbReference type="InterPro" id="IPR020103">
    <property type="entry name" value="PsdUridine_synth_cat_dom_sf"/>
</dbReference>
<accession>A0A150GKQ3</accession>
<evidence type="ECO:0000256" key="1">
    <source>
        <dbReference type="ARBA" id="ARBA00000073"/>
    </source>
</evidence>
<sequence>MARCCPDLIEPDAVAWAQLDSLPRGAGGPGSPQHEALVPLLRAAGSREMGLRRRVLHCVFWSGPLDPETGLPRRLEADEAAHRLGLPTARAADVLARAMASVPLASDPDGPLEVLFEDEHFLAVNKPVGLHTAPIHRFTAGSVVNRVIAHLNRGRCGQEAAGQLTLLSAADAGSVPPGYLPPLLPLPDPFTLAGGAADDSHGNSASSSTSSASGSSAGAVRQLEPYVLHRLDMATSGLLLFAKRPEVVAGVHRQFRERTVSKLYLAAAVGCPAPGLFDVDVPIDRHPEHDVARRVADTGKEASTSFAVICSNPLARLGPEAGGAPGLLFHKRATGGGGASSPSMAPAAAAGALVPDSVPRGASLLVCAPHSGRTHQIRVHLQHMGHPIVGDDIYGLTGPWISRQALHAASLAFTHPLTGRRVALAAPLHDDMAACLRSLGLAVPDVAGLADEWGEQLAAGRGPAAGAGRQGPTRESARRRQ</sequence>
<dbReference type="Pfam" id="PF00849">
    <property type="entry name" value="PseudoU_synth_2"/>
    <property type="match status" value="1"/>
</dbReference>
<comment type="caution">
    <text evidence="5">The sequence shown here is derived from an EMBL/GenBank/DDBJ whole genome shotgun (WGS) entry which is preliminary data.</text>
</comment>
<dbReference type="InterPro" id="IPR006145">
    <property type="entry name" value="PsdUridine_synth_RsuA/RluA"/>
</dbReference>
<organism evidence="5 6">
    <name type="scientific">Gonium pectorale</name>
    <name type="common">Green alga</name>
    <dbReference type="NCBI Taxonomy" id="33097"/>
    <lineage>
        <taxon>Eukaryota</taxon>
        <taxon>Viridiplantae</taxon>
        <taxon>Chlorophyta</taxon>
        <taxon>core chlorophytes</taxon>
        <taxon>Chlorophyceae</taxon>
        <taxon>CS clade</taxon>
        <taxon>Chlamydomonadales</taxon>
        <taxon>Volvocaceae</taxon>
        <taxon>Gonium</taxon>
    </lineage>
</organism>
<comment type="similarity">
    <text evidence="2">Belongs to the pseudouridine synthase RluA family.</text>
</comment>
<dbReference type="STRING" id="33097.A0A150GKQ3"/>
<dbReference type="PANTHER" id="PTHR21600:SF87">
    <property type="entry name" value="RNA PSEUDOURIDYLATE SYNTHASE DOMAIN-CONTAINING PROTEIN 1"/>
    <property type="match status" value="1"/>
</dbReference>
<keyword evidence="6" id="KW-1185">Reference proteome</keyword>
<evidence type="ECO:0000259" key="4">
    <source>
        <dbReference type="Pfam" id="PF00849"/>
    </source>
</evidence>
<dbReference type="InterPro" id="IPR050188">
    <property type="entry name" value="RluA_PseudoU_synthase"/>
</dbReference>
<comment type="catalytic activity">
    <reaction evidence="1">
        <text>a uridine in RNA = a pseudouridine in RNA</text>
        <dbReference type="Rhea" id="RHEA:48348"/>
        <dbReference type="Rhea" id="RHEA-COMP:12068"/>
        <dbReference type="Rhea" id="RHEA-COMP:12069"/>
        <dbReference type="ChEBI" id="CHEBI:65314"/>
        <dbReference type="ChEBI" id="CHEBI:65315"/>
    </reaction>
</comment>
<dbReference type="SUPFAM" id="SSF55120">
    <property type="entry name" value="Pseudouridine synthase"/>
    <property type="match status" value="1"/>
</dbReference>
<dbReference type="Gene3D" id="3.30.2350.10">
    <property type="entry name" value="Pseudouridine synthase"/>
    <property type="match status" value="1"/>
</dbReference>
<evidence type="ECO:0000256" key="3">
    <source>
        <dbReference type="SAM" id="MobiDB-lite"/>
    </source>
</evidence>
<dbReference type="GO" id="GO:0009982">
    <property type="term" value="F:pseudouridine synthase activity"/>
    <property type="evidence" value="ECO:0007669"/>
    <property type="project" value="InterPro"/>
</dbReference>
<feature type="domain" description="Pseudouridine synthase RsuA/RluA-like" evidence="4">
    <location>
        <begin position="121"/>
        <end position="383"/>
    </location>
</feature>
<feature type="region of interest" description="Disordered" evidence="3">
    <location>
        <begin position="458"/>
        <end position="481"/>
    </location>
</feature>
<feature type="region of interest" description="Disordered" evidence="3">
    <location>
        <begin position="191"/>
        <end position="216"/>
    </location>
</feature>
<name>A0A150GKQ3_GONPE</name>
<evidence type="ECO:0000313" key="5">
    <source>
        <dbReference type="EMBL" id="KXZ50305.1"/>
    </source>
</evidence>
<dbReference type="AlphaFoldDB" id="A0A150GKQ3"/>
<dbReference type="Proteomes" id="UP000075714">
    <property type="component" value="Unassembled WGS sequence"/>
</dbReference>
<evidence type="ECO:0000313" key="6">
    <source>
        <dbReference type="Proteomes" id="UP000075714"/>
    </source>
</evidence>
<dbReference type="PROSITE" id="PS01129">
    <property type="entry name" value="PSI_RLU"/>
    <property type="match status" value="1"/>
</dbReference>
<gene>
    <name evidence="5" type="ORF">GPECTOR_17g944</name>
</gene>
<dbReference type="GO" id="GO:0000455">
    <property type="term" value="P:enzyme-directed rRNA pseudouridine synthesis"/>
    <property type="evidence" value="ECO:0007669"/>
    <property type="project" value="TreeGrafter"/>
</dbReference>
<reference evidence="6" key="1">
    <citation type="journal article" date="2016" name="Nat. Commun.">
        <title>The Gonium pectorale genome demonstrates co-option of cell cycle regulation during the evolution of multicellularity.</title>
        <authorList>
            <person name="Hanschen E.R."/>
            <person name="Marriage T.N."/>
            <person name="Ferris P.J."/>
            <person name="Hamaji T."/>
            <person name="Toyoda A."/>
            <person name="Fujiyama A."/>
            <person name="Neme R."/>
            <person name="Noguchi H."/>
            <person name="Minakuchi Y."/>
            <person name="Suzuki M."/>
            <person name="Kawai-Toyooka H."/>
            <person name="Smith D.R."/>
            <person name="Sparks H."/>
            <person name="Anderson J."/>
            <person name="Bakaric R."/>
            <person name="Luria V."/>
            <person name="Karger A."/>
            <person name="Kirschner M.W."/>
            <person name="Durand P.M."/>
            <person name="Michod R.E."/>
            <person name="Nozaki H."/>
            <person name="Olson B.J."/>
        </authorList>
    </citation>
    <scope>NUCLEOTIDE SEQUENCE [LARGE SCALE GENOMIC DNA]</scope>
    <source>
        <strain evidence="6">NIES-2863</strain>
    </source>
</reference>
<proteinExistence type="inferred from homology"/>
<evidence type="ECO:0000256" key="2">
    <source>
        <dbReference type="ARBA" id="ARBA00010876"/>
    </source>
</evidence>
<dbReference type="GO" id="GO:0003723">
    <property type="term" value="F:RNA binding"/>
    <property type="evidence" value="ECO:0007669"/>
    <property type="project" value="InterPro"/>
</dbReference>
<dbReference type="EMBL" id="LSYV01000018">
    <property type="protein sequence ID" value="KXZ50305.1"/>
    <property type="molecule type" value="Genomic_DNA"/>
</dbReference>
<protein>
    <recommendedName>
        <fullName evidence="4">Pseudouridine synthase RsuA/RluA-like domain-containing protein</fullName>
    </recommendedName>
</protein>
<dbReference type="PANTHER" id="PTHR21600">
    <property type="entry name" value="MITOCHONDRIAL RNA PSEUDOURIDINE SYNTHASE"/>
    <property type="match status" value="1"/>
</dbReference>